<proteinExistence type="predicted"/>
<evidence type="ECO:0000313" key="2">
    <source>
        <dbReference type="EMBL" id="KAB1283729.1"/>
    </source>
</evidence>
<protein>
    <submittedName>
        <fullName evidence="2">Uncharacterized protein</fullName>
    </submittedName>
</protein>
<accession>A0A5N4EKR3</accession>
<name>A0A5N4EKR3_CAMDR</name>
<sequence>MSRGRLRSRNTPASKWEHTTQCKLFRPGQVKGSPSSQHWTQLCRLLNPGRAAEYKLSSQADPFLSWISHTLTCGPGQGTQAFCTSGSSVCRPRYPQATMPHKTDSPGQQRPRQAESWNGTGRPPRPPGFSCSSNRTRTTVEKLLKPLLAAEAISGLLTINPC</sequence>
<gene>
    <name evidence="2" type="ORF">Cadr_000000310</name>
</gene>
<dbReference type="EMBL" id="JWIN03000001">
    <property type="protein sequence ID" value="KAB1283729.1"/>
    <property type="molecule type" value="Genomic_DNA"/>
</dbReference>
<keyword evidence="3" id="KW-1185">Reference proteome</keyword>
<organism evidence="2 3">
    <name type="scientific">Camelus dromedarius</name>
    <name type="common">Dromedary</name>
    <name type="synonym">Arabian camel</name>
    <dbReference type="NCBI Taxonomy" id="9838"/>
    <lineage>
        <taxon>Eukaryota</taxon>
        <taxon>Metazoa</taxon>
        <taxon>Chordata</taxon>
        <taxon>Craniata</taxon>
        <taxon>Vertebrata</taxon>
        <taxon>Euteleostomi</taxon>
        <taxon>Mammalia</taxon>
        <taxon>Eutheria</taxon>
        <taxon>Laurasiatheria</taxon>
        <taxon>Artiodactyla</taxon>
        <taxon>Tylopoda</taxon>
        <taxon>Camelidae</taxon>
        <taxon>Camelus</taxon>
    </lineage>
</organism>
<dbReference type="Proteomes" id="UP000299084">
    <property type="component" value="Unassembled WGS sequence"/>
</dbReference>
<dbReference type="AlphaFoldDB" id="A0A5N4EKR3"/>
<comment type="caution">
    <text evidence="2">The sequence shown here is derived from an EMBL/GenBank/DDBJ whole genome shotgun (WGS) entry which is preliminary data.</text>
</comment>
<evidence type="ECO:0000256" key="1">
    <source>
        <dbReference type="SAM" id="MobiDB-lite"/>
    </source>
</evidence>
<evidence type="ECO:0000313" key="3">
    <source>
        <dbReference type="Proteomes" id="UP000299084"/>
    </source>
</evidence>
<reference evidence="2 3" key="1">
    <citation type="journal article" date="2019" name="Mol. Ecol. Resour.">
        <title>Improving Illumina assemblies with Hi-C and long reads: an example with the North African dromedary.</title>
        <authorList>
            <person name="Elbers J.P."/>
            <person name="Rogers M.F."/>
            <person name="Perelman P.L."/>
            <person name="Proskuryakova A.A."/>
            <person name="Serdyukova N.A."/>
            <person name="Johnson W.E."/>
            <person name="Horin P."/>
            <person name="Corander J."/>
            <person name="Murphy D."/>
            <person name="Burger P.A."/>
        </authorList>
    </citation>
    <scope>NUCLEOTIDE SEQUENCE [LARGE SCALE GENOMIC DNA]</scope>
    <source>
        <strain evidence="2">Drom800</strain>
        <tissue evidence="2">Blood</tissue>
    </source>
</reference>
<feature type="compositionally biased region" description="Polar residues" evidence="1">
    <location>
        <begin position="105"/>
        <end position="119"/>
    </location>
</feature>
<feature type="region of interest" description="Disordered" evidence="1">
    <location>
        <begin position="94"/>
        <end position="135"/>
    </location>
</feature>